<evidence type="ECO:0000313" key="18">
    <source>
        <dbReference type="Proteomes" id="UP001215712"/>
    </source>
</evidence>
<dbReference type="GO" id="GO:0016705">
    <property type="term" value="F:oxidoreductase activity, acting on paired donors, with incorporation or reduction of molecular oxygen"/>
    <property type="evidence" value="ECO:0007669"/>
    <property type="project" value="InterPro"/>
</dbReference>
<dbReference type="SUPFAM" id="SSF48264">
    <property type="entry name" value="Cytochrome P450"/>
    <property type="match status" value="1"/>
</dbReference>
<dbReference type="EMBL" id="JAQJAN010000002">
    <property type="protein sequence ID" value="KAJ5737963.1"/>
    <property type="molecule type" value="Genomic_DNA"/>
</dbReference>
<dbReference type="CDD" id="cd11061">
    <property type="entry name" value="CYP67-like"/>
    <property type="match status" value="1"/>
</dbReference>
<dbReference type="PANTHER" id="PTHR24305">
    <property type="entry name" value="CYTOCHROME P450"/>
    <property type="match status" value="1"/>
</dbReference>
<dbReference type="PANTHER" id="PTHR24305:SF112">
    <property type="entry name" value="L-ORNITHINE-N5-MONOOXYGENASE (EUROFUNG)"/>
    <property type="match status" value="1"/>
</dbReference>
<name>A0AAD6HU94_9EURO</name>
<dbReference type="InterPro" id="IPR001128">
    <property type="entry name" value="Cyt_P450"/>
</dbReference>
<dbReference type="GO" id="GO:0020037">
    <property type="term" value="F:heme binding"/>
    <property type="evidence" value="ECO:0007669"/>
    <property type="project" value="InterPro"/>
</dbReference>
<evidence type="ECO:0000256" key="4">
    <source>
        <dbReference type="ARBA" id="ARBA00010617"/>
    </source>
</evidence>
<keyword evidence="7 15" id="KW-0479">Metal-binding</keyword>
<evidence type="ECO:0000256" key="16">
    <source>
        <dbReference type="SAM" id="Phobius"/>
    </source>
</evidence>
<comment type="pathway">
    <text evidence="3">Secondary metabolite biosynthesis.</text>
</comment>
<gene>
    <name evidence="17" type="ORF">N7493_001118</name>
</gene>
<evidence type="ECO:0000256" key="9">
    <source>
        <dbReference type="ARBA" id="ARBA00023002"/>
    </source>
</evidence>
<keyword evidence="5 15" id="KW-0349">Heme</keyword>
<keyword evidence="10 15" id="KW-0408">Iron</keyword>
<sequence>MGVLGPMAIPAVVAGIFSHLAFFRIGEHHMYSMQYFLAGIAVFCSLTFIQIQAFQVPTATSAASSCSILGSYLAGVYTSLIAYRLLFHPLRHFAGPLGCKISSVWFSASLGKYDAFHQLAKLHDRYGLFLRIGSNDLSVAHPKAVQAIYGPGSKCHKAPWYDSTQPIVSLHSTRDKSLHERRRRVWSRAFGEKNLRDYETRMTRYRSLLIKNIDMAGNEPLDISKLFNIFTFDVMGDLAFGASFGMLETSKEHGAITLFHKAFAPVGFMLPVWLFRFMTGVPGLAKDWWGFITYCTEQVEKRIQMKSNTTDIMSSLLRPLNTQALSRLDWEWLQGDSQLIIVAGSDTASATLTNLFRYLVDQPQHINMLRAEVDDLPRTELGDYLPADLKDLGHLNGVINETMRLYPPVPSAIPRLTPPEGLTIEGTFIPGNTTVYCPQYVLGRNPDCYINPNEFIPERWYSRPDLMPDASSYVPFSIGTYGCIGKPLAMMNLRATVARIVADFDVQMAPGTSLAAYDQGMKEHFTLAPSSLNLCFRKRV</sequence>
<dbReference type="Gene3D" id="1.10.630.10">
    <property type="entry name" value="Cytochrome P450"/>
    <property type="match status" value="1"/>
</dbReference>
<evidence type="ECO:0000256" key="7">
    <source>
        <dbReference type="ARBA" id="ARBA00022723"/>
    </source>
</evidence>
<evidence type="ECO:0000256" key="12">
    <source>
        <dbReference type="ARBA" id="ARBA00023136"/>
    </source>
</evidence>
<reference evidence="17" key="2">
    <citation type="submission" date="2023-01" db="EMBL/GenBank/DDBJ databases">
        <authorList>
            <person name="Petersen C."/>
        </authorList>
    </citation>
    <scope>NUCLEOTIDE SEQUENCE</scope>
    <source>
        <strain evidence="17">IBT 17514</strain>
    </source>
</reference>
<keyword evidence="11" id="KW-0503">Monooxygenase</keyword>
<dbReference type="GO" id="GO:0043386">
    <property type="term" value="P:mycotoxin biosynthetic process"/>
    <property type="evidence" value="ECO:0007669"/>
    <property type="project" value="UniProtKB-ARBA"/>
</dbReference>
<reference evidence="17" key="1">
    <citation type="journal article" date="2023" name="IMA Fungus">
        <title>Comparative genomic study of the Penicillium genus elucidates a diverse pangenome and 15 lateral gene transfer events.</title>
        <authorList>
            <person name="Petersen C."/>
            <person name="Sorensen T."/>
            <person name="Nielsen M.R."/>
            <person name="Sondergaard T.E."/>
            <person name="Sorensen J.L."/>
            <person name="Fitzpatrick D.A."/>
            <person name="Frisvad J.C."/>
            <person name="Nielsen K.L."/>
        </authorList>
    </citation>
    <scope>NUCLEOTIDE SEQUENCE</scope>
    <source>
        <strain evidence="17">IBT 17514</strain>
    </source>
</reference>
<dbReference type="Pfam" id="PF00067">
    <property type="entry name" value="p450"/>
    <property type="match status" value="1"/>
</dbReference>
<feature type="transmembrane region" description="Helical" evidence="16">
    <location>
        <begin position="35"/>
        <end position="56"/>
    </location>
</feature>
<evidence type="ECO:0000256" key="5">
    <source>
        <dbReference type="ARBA" id="ARBA00022617"/>
    </source>
</evidence>
<dbReference type="InterPro" id="IPR050121">
    <property type="entry name" value="Cytochrome_P450_monoxygenase"/>
</dbReference>
<comment type="cofactor">
    <cofactor evidence="1 15">
        <name>heme</name>
        <dbReference type="ChEBI" id="CHEBI:30413"/>
    </cofactor>
</comment>
<evidence type="ECO:0000256" key="8">
    <source>
        <dbReference type="ARBA" id="ARBA00022989"/>
    </source>
</evidence>
<evidence type="ECO:0000256" key="15">
    <source>
        <dbReference type="PIRSR" id="PIRSR602401-1"/>
    </source>
</evidence>
<dbReference type="Proteomes" id="UP001215712">
    <property type="component" value="Unassembled WGS sequence"/>
</dbReference>
<evidence type="ECO:0000256" key="14">
    <source>
        <dbReference type="ARBA" id="ARBA00081244"/>
    </source>
</evidence>
<keyword evidence="18" id="KW-1185">Reference proteome</keyword>
<dbReference type="GO" id="GO:0005506">
    <property type="term" value="F:iron ion binding"/>
    <property type="evidence" value="ECO:0007669"/>
    <property type="project" value="InterPro"/>
</dbReference>
<evidence type="ECO:0000313" key="17">
    <source>
        <dbReference type="EMBL" id="KAJ5737963.1"/>
    </source>
</evidence>
<evidence type="ECO:0000256" key="10">
    <source>
        <dbReference type="ARBA" id="ARBA00023004"/>
    </source>
</evidence>
<evidence type="ECO:0000256" key="3">
    <source>
        <dbReference type="ARBA" id="ARBA00005179"/>
    </source>
</evidence>
<evidence type="ECO:0000256" key="6">
    <source>
        <dbReference type="ARBA" id="ARBA00022692"/>
    </source>
</evidence>
<proteinExistence type="inferred from homology"/>
<accession>A0AAD6HU94</accession>
<keyword evidence="12 16" id="KW-0472">Membrane</keyword>
<feature type="transmembrane region" description="Helical" evidence="16">
    <location>
        <begin position="6"/>
        <end position="23"/>
    </location>
</feature>
<dbReference type="PRINTS" id="PR00463">
    <property type="entry name" value="EP450I"/>
</dbReference>
<dbReference type="GO" id="GO:0016020">
    <property type="term" value="C:membrane"/>
    <property type="evidence" value="ECO:0007669"/>
    <property type="project" value="UniProtKB-SubCell"/>
</dbReference>
<dbReference type="GO" id="GO:0004497">
    <property type="term" value="F:monooxygenase activity"/>
    <property type="evidence" value="ECO:0007669"/>
    <property type="project" value="UniProtKB-KW"/>
</dbReference>
<comment type="caution">
    <text evidence="17">The sequence shown here is derived from an EMBL/GenBank/DDBJ whole genome shotgun (WGS) entry which is preliminary data.</text>
</comment>
<dbReference type="AlphaFoldDB" id="A0AAD6HU94"/>
<keyword evidence="9" id="KW-0560">Oxidoreductase</keyword>
<keyword evidence="8 16" id="KW-1133">Transmembrane helix</keyword>
<dbReference type="FunFam" id="1.10.630.10:FF:000063">
    <property type="entry name" value="Cytochrome P450 monooxygenase"/>
    <property type="match status" value="1"/>
</dbReference>
<evidence type="ECO:0000256" key="2">
    <source>
        <dbReference type="ARBA" id="ARBA00004370"/>
    </source>
</evidence>
<dbReference type="InterPro" id="IPR036396">
    <property type="entry name" value="Cyt_P450_sf"/>
</dbReference>
<dbReference type="PRINTS" id="PR00385">
    <property type="entry name" value="P450"/>
</dbReference>
<evidence type="ECO:0000256" key="13">
    <source>
        <dbReference type="ARBA" id="ARBA00068045"/>
    </source>
</evidence>
<keyword evidence="6 16" id="KW-0812">Transmembrane</keyword>
<comment type="subcellular location">
    <subcellularLocation>
        <location evidence="2">Membrane</location>
    </subcellularLocation>
</comment>
<protein>
    <recommendedName>
        <fullName evidence="13">Cytochrome P450 monooxygenase poxM</fullName>
    </recommendedName>
    <alternativeName>
        <fullName evidence="14">Oxaleimides biosynthesis cluster protein M</fullName>
    </alternativeName>
</protein>
<comment type="similarity">
    <text evidence="4">Belongs to the cytochrome P450 family.</text>
</comment>
<dbReference type="GO" id="GO:1902181">
    <property type="term" value="P:verruculogen biosynthetic process"/>
    <property type="evidence" value="ECO:0007669"/>
    <property type="project" value="UniProtKB-ARBA"/>
</dbReference>
<evidence type="ECO:0000256" key="1">
    <source>
        <dbReference type="ARBA" id="ARBA00001971"/>
    </source>
</evidence>
<feature type="binding site" description="axial binding residue" evidence="15">
    <location>
        <position position="483"/>
    </location>
    <ligand>
        <name>heme</name>
        <dbReference type="ChEBI" id="CHEBI:30413"/>
    </ligand>
    <ligandPart>
        <name>Fe</name>
        <dbReference type="ChEBI" id="CHEBI:18248"/>
    </ligandPart>
</feature>
<dbReference type="InterPro" id="IPR002401">
    <property type="entry name" value="Cyt_P450_E_grp-I"/>
</dbReference>
<organism evidence="17 18">
    <name type="scientific">Penicillium malachiteum</name>
    <dbReference type="NCBI Taxonomy" id="1324776"/>
    <lineage>
        <taxon>Eukaryota</taxon>
        <taxon>Fungi</taxon>
        <taxon>Dikarya</taxon>
        <taxon>Ascomycota</taxon>
        <taxon>Pezizomycotina</taxon>
        <taxon>Eurotiomycetes</taxon>
        <taxon>Eurotiomycetidae</taxon>
        <taxon>Eurotiales</taxon>
        <taxon>Aspergillaceae</taxon>
        <taxon>Penicillium</taxon>
    </lineage>
</organism>
<evidence type="ECO:0000256" key="11">
    <source>
        <dbReference type="ARBA" id="ARBA00023033"/>
    </source>
</evidence>